<protein>
    <submittedName>
        <fullName evidence="1">Uncharacterized protein</fullName>
    </submittedName>
</protein>
<name>A0A2J5I9N4_9EURO</name>
<keyword evidence="2" id="KW-1185">Reference proteome</keyword>
<reference evidence="2" key="1">
    <citation type="submission" date="2017-12" db="EMBL/GenBank/DDBJ databases">
        <authorList>
            <consortium name="DOE Joint Genome Institute"/>
            <person name="Mondo S.J."/>
            <person name="Kjaerbolling I."/>
            <person name="Vesth T.C."/>
            <person name="Frisvad J.C."/>
            <person name="Nybo J.L."/>
            <person name="Theobald S."/>
            <person name="Kuo A."/>
            <person name="Bowyer P."/>
            <person name="Matsuda Y."/>
            <person name="Lyhne E.K."/>
            <person name="Kogle M.E."/>
            <person name="Clum A."/>
            <person name="Lipzen A."/>
            <person name="Salamov A."/>
            <person name="Ngan C.Y."/>
            <person name="Daum C."/>
            <person name="Chiniquy J."/>
            <person name="Barry K."/>
            <person name="LaButti K."/>
            <person name="Haridas S."/>
            <person name="Simmons B.A."/>
            <person name="Magnuson J.K."/>
            <person name="Mortensen U.H."/>
            <person name="Larsen T.O."/>
            <person name="Grigoriev I.V."/>
            <person name="Baker S.E."/>
            <person name="Andersen M.R."/>
            <person name="Nordberg H.P."/>
            <person name="Cantor M.N."/>
            <person name="Hua S.X."/>
        </authorList>
    </citation>
    <scope>NUCLEOTIDE SEQUENCE [LARGE SCALE GENOMIC DNA]</scope>
    <source>
        <strain evidence="2">IBT 19404</strain>
    </source>
</reference>
<dbReference type="Proteomes" id="UP000235023">
    <property type="component" value="Unassembled WGS sequence"/>
</dbReference>
<evidence type="ECO:0000313" key="2">
    <source>
        <dbReference type="Proteomes" id="UP000235023"/>
    </source>
</evidence>
<accession>A0A2J5I9N4</accession>
<dbReference type="EMBL" id="KZ559498">
    <property type="protein sequence ID" value="PLN86566.1"/>
    <property type="molecule type" value="Genomic_DNA"/>
</dbReference>
<proteinExistence type="predicted"/>
<evidence type="ECO:0000313" key="1">
    <source>
        <dbReference type="EMBL" id="PLN86566.1"/>
    </source>
</evidence>
<sequence length="180" mass="20134">MRTISVLRMMIFSSGSLPSHWINKLFFVHLSSSTRPPTTRSMVSTDRWFWATASGSNLPHAPCPYHPCLAYRRHHHHPFLPCHLISPILHPHRSKGAGGAVGGERGGPFSLGACPLDCATHVTFLLSDWGSGPMYTTSPVLNRIPVALISMDTGSTKYERSFYDYSSRTESQDRHDHDFK</sequence>
<gene>
    <name evidence="1" type="ORF">BDW42DRAFT_77040</name>
</gene>
<dbReference type="AlphaFoldDB" id="A0A2J5I9N4"/>
<organism evidence="1 2">
    <name type="scientific">Aspergillus taichungensis</name>
    <dbReference type="NCBI Taxonomy" id="482145"/>
    <lineage>
        <taxon>Eukaryota</taxon>
        <taxon>Fungi</taxon>
        <taxon>Dikarya</taxon>
        <taxon>Ascomycota</taxon>
        <taxon>Pezizomycotina</taxon>
        <taxon>Eurotiomycetes</taxon>
        <taxon>Eurotiomycetidae</taxon>
        <taxon>Eurotiales</taxon>
        <taxon>Aspergillaceae</taxon>
        <taxon>Aspergillus</taxon>
        <taxon>Aspergillus subgen. Circumdati</taxon>
    </lineage>
</organism>